<name>A0A381J9A0_9CLOT</name>
<dbReference type="InterPro" id="IPR023346">
    <property type="entry name" value="Lysozyme-like_dom_sf"/>
</dbReference>
<protein>
    <submittedName>
        <fullName evidence="3">Transglycosylase SLT domain-containing protein</fullName>
        <ecNumber evidence="3">4.2.2.-</ecNumber>
    </submittedName>
</protein>
<gene>
    <name evidence="3" type="primary">slt_1</name>
    <name evidence="3" type="ORF">NCTC9836_02133</name>
</gene>
<evidence type="ECO:0000313" key="4">
    <source>
        <dbReference type="Proteomes" id="UP000254664"/>
    </source>
</evidence>
<feature type="domain" description="Transglycosylase SLT" evidence="2">
    <location>
        <begin position="39"/>
        <end position="151"/>
    </location>
</feature>
<dbReference type="SUPFAM" id="SSF53955">
    <property type="entry name" value="Lysozyme-like"/>
    <property type="match status" value="1"/>
</dbReference>
<keyword evidence="1" id="KW-0812">Transmembrane</keyword>
<keyword evidence="3" id="KW-0456">Lyase</keyword>
<keyword evidence="4" id="KW-1185">Reference proteome</keyword>
<dbReference type="Pfam" id="PF01464">
    <property type="entry name" value="SLT"/>
    <property type="match status" value="1"/>
</dbReference>
<keyword evidence="1" id="KW-0472">Membrane</keyword>
<proteinExistence type="predicted"/>
<dbReference type="RefSeq" id="WP_172556322.1">
    <property type="nucleotide sequence ID" value="NZ_UFWZ01000001.1"/>
</dbReference>
<evidence type="ECO:0000256" key="1">
    <source>
        <dbReference type="SAM" id="Phobius"/>
    </source>
</evidence>
<sequence length="183" mass="21769">MKNKSFKIAYSIIMIFIILISFFYTIKNFIYPYKYRNFIERYSEEYSLDPLMVAAIIKTESGFRKEARSDKDAVGLMQITEDTSKWAAEKMDIKDFNVESLKDPEFNIKMGCWYLDNLKEEFNGDIDLVLASYNGGRGHVQKWLKDTRYSKDGKNLSYIPFKETDKYIKKVKVNYNIYQFIYN</sequence>
<dbReference type="InterPro" id="IPR008258">
    <property type="entry name" value="Transglycosylase_SLT_dom_1"/>
</dbReference>
<evidence type="ECO:0000259" key="2">
    <source>
        <dbReference type="Pfam" id="PF01464"/>
    </source>
</evidence>
<keyword evidence="1" id="KW-1133">Transmembrane helix</keyword>
<evidence type="ECO:0000313" key="3">
    <source>
        <dbReference type="EMBL" id="SUY47791.1"/>
    </source>
</evidence>
<dbReference type="AlphaFoldDB" id="A0A381J9A0"/>
<feature type="transmembrane region" description="Helical" evidence="1">
    <location>
        <begin position="6"/>
        <end position="26"/>
    </location>
</feature>
<dbReference type="CDD" id="cd16896">
    <property type="entry name" value="LT_Slt70-like"/>
    <property type="match status" value="1"/>
</dbReference>
<accession>A0A381J9A0</accession>
<reference evidence="3 4" key="1">
    <citation type="submission" date="2018-06" db="EMBL/GenBank/DDBJ databases">
        <authorList>
            <consortium name="Pathogen Informatics"/>
            <person name="Doyle S."/>
        </authorList>
    </citation>
    <scope>NUCLEOTIDE SEQUENCE [LARGE SCALE GENOMIC DNA]</scope>
    <source>
        <strain evidence="3 4">NCTC9836</strain>
    </source>
</reference>
<organism evidence="3 4">
    <name type="scientific">Clostridium putrefaciens</name>
    <dbReference type="NCBI Taxonomy" id="99675"/>
    <lineage>
        <taxon>Bacteria</taxon>
        <taxon>Bacillati</taxon>
        <taxon>Bacillota</taxon>
        <taxon>Clostridia</taxon>
        <taxon>Eubacteriales</taxon>
        <taxon>Clostridiaceae</taxon>
        <taxon>Clostridium</taxon>
    </lineage>
</organism>
<dbReference type="Proteomes" id="UP000254664">
    <property type="component" value="Unassembled WGS sequence"/>
</dbReference>
<dbReference type="Gene3D" id="1.10.530.10">
    <property type="match status" value="1"/>
</dbReference>
<dbReference type="EC" id="4.2.2.-" evidence="3"/>
<dbReference type="GO" id="GO:0016829">
    <property type="term" value="F:lyase activity"/>
    <property type="evidence" value="ECO:0007669"/>
    <property type="project" value="UniProtKB-KW"/>
</dbReference>
<dbReference type="EMBL" id="UFWZ01000001">
    <property type="protein sequence ID" value="SUY47791.1"/>
    <property type="molecule type" value="Genomic_DNA"/>
</dbReference>
<dbReference type="PANTHER" id="PTHR37423">
    <property type="entry name" value="SOLUBLE LYTIC MUREIN TRANSGLYCOSYLASE-RELATED"/>
    <property type="match status" value="1"/>
</dbReference>
<dbReference type="PANTHER" id="PTHR37423:SF2">
    <property type="entry name" value="MEMBRANE-BOUND LYTIC MUREIN TRANSGLYCOSYLASE C"/>
    <property type="match status" value="1"/>
</dbReference>